<keyword evidence="1" id="KW-0732">Signal</keyword>
<proteinExistence type="predicted"/>
<evidence type="ECO:0000259" key="3">
    <source>
        <dbReference type="Pfam" id="PF02225"/>
    </source>
</evidence>
<dbReference type="SUPFAM" id="SSF52025">
    <property type="entry name" value="PA domain"/>
    <property type="match status" value="1"/>
</dbReference>
<dbReference type="PANTHER" id="PTHR22702">
    <property type="entry name" value="PROTEASE-ASSOCIATED DOMAIN-CONTAINING PROTEIN"/>
    <property type="match status" value="1"/>
</dbReference>
<name>A0A1S4EPT8_DIACI</name>
<dbReference type="InterPro" id="IPR003137">
    <property type="entry name" value="PA_domain"/>
</dbReference>
<dbReference type="RefSeq" id="XP_017304198.1">
    <property type="nucleotide sequence ID" value="XM_017448709.2"/>
</dbReference>
<evidence type="ECO:0000313" key="5">
    <source>
        <dbReference type="RefSeq" id="XP_017304198.1"/>
    </source>
</evidence>
<evidence type="ECO:0000256" key="1">
    <source>
        <dbReference type="ARBA" id="ARBA00022729"/>
    </source>
</evidence>
<keyword evidence="4" id="KW-1185">Reference proteome</keyword>
<evidence type="ECO:0000256" key="2">
    <source>
        <dbReference type="ARBA" id="ARBA00023180"/>
    </source>
</evidence>
<protein>
    <submittedName>
        <fullName evidence="5">PRADC1-like protein</fullName>
    </submittedName>
</protein>
<accession>A0A1S4EPT8</accession>
<dbReference type="PaxDb" id="121845-A0A1S4EPT8"/>
<keyword evidence="2" id="KW-0325">Glycoprotein</keyword>
<dbReference type="GeneID" id="103521106"/>
<dbReference type="KEGG" id="dci:103521106"/>
<reference evidence="5" key="1">
    <citation type="submission" date="2025-08" db="UniProtKB">
        <authorList>
            <consortium name="RefSeq"/>
        </authorList>
    </citation>
    <scope>IDENTIFICATION</scope>
</reference>
<feature type="domain" description="PA" evidence="3">
    <location>
        <begin position="7"/>
        <end position="86"/>
    </location>
</feature>
<dbReference type="PANTHER" id="PTHR22702:SF1">
    <property type="entry name" value="PROTEASE-ASSOCIATED DOMAIN-CONTAINING PROTEIN 1"/>
    <property type="match status" value="1"/>
</dbReference>
<organism evidence="4 5">
    <name type="scientific">Diaphorina citri</name>
    <name type="common">Asian citrus psyllid</name>
    <dbReference type="NCBI Taxonomy" id="121845"/>
    <lineage>
        <taxon>Eukaryota</taxon>
        <taxon>Metazoa</taxon>
        <taxon>Ecdysozoa</taxon>
        <taxon>Arthropoda</taxon>
        <taxon>Hexapoda</taxon>
        <taxon>Insecta</taxon>
        <taxon>Pterygota</taxon>
        <taxon>Neoptera</taxon>
        <taxon>Paraneoptera</taxon>
        <taxon>Hemiptera</taxon>
        <taxon>Sternorrhyncha</taxon>
        <taxon>Psylloidea</taxon>
        <taxon>Psyllidae</taxon>
        <taxon>Diaphorininae</taxon>
        <taxon>Diaphorina</taxon>
    </lineage>
</organism>
<dbReference type="Gene3D" id="3.50.30.30">
    <property type="match status" value="1"/>
</dbReference>
<dbReference type="Proteomes" id="UP000079169">
    <property type="component" value="Unplaced"/>
</dbReference>
<sequence length="124" mass="13873">MVPANPPWSCTHPTNANTIKGHIALIERGECSFVHKAMIAESIGARGVIISDNDPDSDDFYVEMISDQSKREIHIPVAFLVGKNGRVIKNALKRLNMDYALINIPVNLTYVPIHKINQPPWMQI</sequence>
<dbReference type="Pfam" id="PF02225">
    <property type="entry name" value="PA"/>
    <property type="match status" value="1"/>
</dbReference>
<gene>
    <name evidence="5" type="primary">LOC103521106</name>
</gene>
<dbReference type="OMA" id="LMDRGEC"/>
<dbReference type="AlphaFoldDB" id="A0A1S4EPT8"/>
<dbReference type="InterPro" id="IPR046450">
    <property type="entry name" value="PA_dom_sf"/>
</dbReference>
<evidence type="ECO:0000313" key="4">
    <source>
        <dbReference type="Proteomes" id="UP000079169"/>
    </source>
</evidence>